<dbReference type="InterPro" id="IPR002811">
    <property type="entry name" value="Asp_DH"/>
</dbReference>
<dbReference type="GO" id="GO:0009435">
    <property type="term" value="P:NAD+ biosynthetic process"/>
    <property type="evidence" value="ECO:0007669"/>
    <property type="project" value="UniProtKB-UniRule"/>
</dbReference>
<feature type="binding site" evidence="6">
    <location>
        <position position="185"/>
    </location>
    <ligand>
        <name>NAD(+)</name>
        <dbReference type="ChEBI" id="CHEBI:57540"/>
    </ligand>
</feature>
<dbReference type="GO" id="GO:0050661">
    <property type="term" value="F:NADP binding"/>
    <property type="evidence" value="ECO:0007669"/>
    <property type="project" value="UniProtKB-UniRule"/>
</dbReference>
<dbReference type="NCBIfam" id="NF009827">
    <property type="entry name" value="PRK13303.1-2"/>
    <property type="match status" value="1"/>
</dbReference>
<keyword evidence="2 6" id="KW-0662">Pyridine nucleotide biosynthesis</keyword>
<keyword evidence="4 6" id="KW-0560">Oxidoreductase</keyword>
<dbReference type="SUPFAM" id="SSF55347">
    <property type="entry name" value="Glyceraldehyde-3-phosphate dehydrogenase-like, C-terminal domain"/>
    <property type="match status" value="1"/>
</dbReference>
<keyword evidence="3 6" id="KW-0521">NADP</keyword>
<evidence type="ECO:0000256" key="5">
    <source>
        <dbReference type="ARBA" id="ARBA00023027"/>
    </source>
</evidence>
<accession>A0A2T7GB27</accession>
<dbReference type="InterPro" id="IPR020626">
    <property type="entry name" value="Asp_DH_prok"/>
</dbReference>
<sequence length="262" mass="26067">MSGIGIIGQGAIARYVAQALAEGGTPVAAVLARPGREDAARAALDAEPVVTAAALAECVRLVVDCAGHAGLAEHGAALLGAGCDVVTLSLGALADPALLARLRDAADAGGGALRLASGAIGALDALAAASVGGLDHVRYTGTKPPLGWAGSPAEEVLDLAEITAPEAHFTGSARDAAIAYPKNANVAAAVALAGLGFDKTEVQLIADPAATQNIHRIEARGAFGQFDFSISGNALPDNPRSSALAAMSAVRAVQDGAHWMRF</sequence>
<protein>
    <recommendedName>
        <fullName evidence="6">L-aspartate dehydrogenase</fullName>
        <ecNumber evidence="6">1.4.1.21</ecNumber>
    </recommendedName>
</protein>
<dbReference type="PIRSF" id="PIRSF005227">
    <property type="entry name" value="Asp_dh_NAD_syn"/>
    <property type="match status" value="1"/>
</dbReference>
<dbReference type="Pfam" id="PF01958">
    <property type="entry name" value="Asp_DH_C"/>
    <property type="match status" value="1"/>
</dbReference>
<dbReference type="GO" id="GO:0051287">
    <property type="term" value="F:NAD binding"/>
    <property type="evidence" value="ECO:0007669"/>
    <property type="project" value="UniProtKB-UniRule"/>
</dbReference>
<dbReference type="InterPro" id="IPR011182">
    <property type="entry name" value="L-Asp_DH"/>
</dbReference>
<keyword evidence="10" id="KW-1185">Reference proteome</keyword>
<name>A0A2T7GB27_9RHOB</name>
<reference evidence="9 10" key="1">
    <citation type="submission" date="2018-04" db="EMBL/GenBank/DDBJ databases">
        <title>Pelagivirga bohaiensis gen. nov., sp. nov., a bacterium isolated from the Bohai Sea.</title>
        <authorList>
            <person name="Ji X."/>
        </authorList>
    </citation>
    <scope>NUCLEOTIDE SEQUENCE [LARGE SCALE GENOMIC DNA]</scope>
    <source>
        <strain evidence="9 10">BH-SD19</strain>
    </source>
</reference>
<comment type="catalytic activity">
    <reaction evidence="6">
        <text>L-aspartate + NAD(+) + H2O = oxaloacetate + NH4(+) + NADH + H(+)</text>
        <dbReference type="Rhea" id="RHEA:11788"/>
        <dbReference type="ChEBI" id="CHEBI:15377"/>
        <dbReference type="ChEBI" id="CHEBI:15378"/>
        <dbReference type="ChEBI" id="CHEBI:16452"/>
        <dbReference type="ChEBI" id="CHEBI:28938"/>
        <dbReference type="ChEBI" id="CHEBI:29991"/>
        <dbReference type="ChEBI" id="CHEBI:57540"/>
        <dbReference type="ChEBI" id="CHEBI:57945"/>
        <dbReference type="EC" id="1.4.1.21"/>
    </reaction>
</comment>
<keyword evidence="5 6" id="KW-0520">NAD</keyword>
<evidence type="ECO:0000256" key="6">
    <source>
        <dbReference type="HAMAP-Rule" id="MF_01265"/>
    </source>
</evidence>
<dbReference type="RefSeq" id="WP_108690333.1">
    <property type="nucleotide sequence ID" value="NZ_QCYH01000001.1"/>
</dbReference>
<comment type="miscellaneous">
    <text evidence="6">The iminoaspartate product is unstable in aqueous solution and can decompose to oxaloacetate and ammonia.</text>
</comment>
<evidence type="ECO:0000256" key="3">
    <source>
        <dbReference type="ARBA" id="ARBA00022857"/>
    </source>
</evidence>
<dbReference type="Gene3D" id="3.40.50.720">
    <property type="entry name" value="NAD(P)-binding Rossmann-like Domain"/>
    <property type="match status" value="1"/>
</dbReference>
<dbReference type="GO" id="GO:0033735">
    <property type="term" value="F:aspartate dehydrogenase [NAD(P)+] activity"/>
    <property type="evidence" value="ECO:0007669"/>
    <property type="project" value="UniProtKB-EC"/>
</dbReference>
<dbReference type="Gene3D" id="3.30.360.10">
    <property type="entry name" value="Dihydrodipicolinate Reductase, domain 2"/>
    <property type="match status" value="1"/>
</dbReference>
<proteinExistence type="inferred from homology"/>
<evidence type="ECO:0000313" key="10">
    <source>
        <dbReference type="Proteomes" id="UP000244446"/>
    </source>
</evidence>
<evidence type="ECO:0000259" key="8">
    <source>
        <dbReference type="Pfam" id="PF03447"/>
    </source>
</evidence>
<dbReference type="HAMAP" id="MF_01265">
    <property type="entry name" value="NadX"/>
    <property type="match status" value="1"/>
</dbReference>
<feature type="active site" evidence="6">
    <location>
        <position position="215"/>
    </location>
</feature>
<comment type="similarity">
    <text evidence="1 6">Belongs to the L-aspartate dehydrogenase family.</text>
</comment>
<dbReference type="PANTHER" id="PTHR31873">
    <property type="entry name" value="L-ASPARTATE DEHYDROGENASE-RELATED"/>
    <property type="match status" value="1"/>
</dbReference>
<dbReference type="SUPFAM" id="SSF51735">
    <property type="entry name" value="NAD(P)-binding Rossmann-fold domains"/>
    <property type="match status" value="1"/>
</dbReference>
<dbReference type="GO" id="GO:0016639">
    <property type="term" value="F:oxidoreductase activity, acting on the CH-NH2 group of donors, NAD or NADP as acceptor"/>
    <property type="evidence" value="ECO:0007669"/>
    <property type="project" value="UniProtKB-UniRule"/>
</dbReference>
<feature type="domain" description="Aspartate/homoserine dehydrogenase NAD-binding" evidence="8">
    <location>
        <begin position="8"/>
        <end position="113"/>
    </location>
</feature>
<dbReference type="OrthoDB" id="8456681at2"/>
<comment type="caution">
    <text evidence="9">The sequence shown here is derived from an EMBL/GenBank/DDBJ whole genome shotgun (WGS) entry which is preliminary data.</text>
</comment>
<dbReference type="Pfam" id="PF03447">
    <property type="entry name" value="NAD_binding_3"/>
    <property type="match status" value="1"/>
</dbReference>
<dbReference type="UniPathway" id="UPA00253">
    <property type="reaction ID" value="UER00456"/>
</dbReference>
<dbReference type="NCBIfam" id="NF009828">
    <property type="entry name" value="PRK13303.1-3"/>
    <property type="match status" value="1"/>
</dbReference>
<dbReference type="Proteomes" id="UP000244446">
    <property type="component" value="Unassembled WGS sequence"/>
</dbReference>
<comment type="catalytic activity">
    <reaction evidence="6">
        <text>L-aspartate + NADP(+) + H2O = oxaloacetate + NH4(+) + NADPH + H(+)</text>
        <dbReference type="Rhea" id="RHEA:11784"/>
        <dbReference type="ChEBI" id="CHEBI:15377"/>
        <dbReference type="ChEBI" id="CHEBI:15378"/>
        <dbReference type="ChEBI" id="CHEBI:16452"/>
        <dbReference type="ChEBI" id="CHEBI:28938"/>
        <dbReference type="ChEBI" id="CHEBI:29991"/>
        <dbReference type="ChEBI" id="CHEBI:57783"/>
        <dbReference type="ChEBI" id="CHEBI:58349"/>
        <dbReference type="EC" id="1.4.1.21"/>
    </reaction>
</comment>
<feature type="binding site" evidence="6">
    <location>
        <position position="119"/>
    </location>
    <ligand>
        <name>NAD(+)</name>
        <dbReference type="ChEBI" id="CHEBI:57540"/>
    </ligand>
</feature>
<gene>
    <name evidence="6" type="primary">nadX</name>
    <name evidence="9" type="ORF">DC366_01055</name>
</gene>
<comment type="pathway">
    <text evidence="6">Cofactor biosynthesis; NAD(+) biosynthesis; iminoaspartate from L-aspartate (dehydrogenase route): step 1/1.</text>
</comment>
<evidence type="ECO:0000256" key="4">
    <source>
        <dbReference type="ARBA" id="ARBA00023002"/>
    </source>
</evidence>
<dbReference type="EC" id="1.4.1.21" evidence="6"/>
<dbReference type="InterPro" id="IPR036291">
    <property type="entry name" value="NAD(P)-bd_dom_sf"/>
</dbReference>
<dbReference type="EMBL" id="QCYH01000001">
    <property type="protein sequence ID" value="PVA11588.1"/>
    <property type="molecule type" value="Genomic_DNA"/>
</dbReference>
<dbReference type="PANTHER" id="PTHR31873:SF6">
    <property type="entry name" value="ASPARTATE DEHYDROGENASE DOMAIN-CONTAINING PROTEIN"/>
    <property type="match status" value="1"/>
</dbReference>
<feature type="domain" description="Aspartate dehydrogenase" evidence="7">
    <location>
        <begin position="163"/>
        <end position="250"/>
    </location>
</feature>
<evidence type="ECO:0000256" key="1">
    <source>
        <dbReference type="ARBA" id="ARBA00008331"/>
    </source>
</evidence>
<comment type="function">
    <text evidence="6">Specifically catalyzes the NAD or NADP-dependent dehydrogenation of L-aspartate to iminoaspartate.</text>
</comment>
<dbReference type="AlphaFoldDB" id="A0A2T7GB27"/>
<evidence type="ECO:0000256" key="2">
    <source>
        <dbReference type="ARBA" id="ARBA00022642"/>
    </source>
</evidence>
<evidence type="ECO:0000259" key="7">
    <source>
        <dbReference type="Pfam" id="PF01958"/>
    </source>
</evidence>
<dbReference type="InterPro" id="IPR005106">
    <property type="entry name" value="Asp/hSer_DH_NAD-bd"/>
</dbReference>
<organism evidence="9 10">
    <name type="scientific">Pelagivirga sediminicola</name>
    <dbReference type="NCBI Taxonomy" id="2170575"/>
    <lineage>
        <taxon>Bacteria</taxon>
        <taxon>Pseudomonadati</taxon>
        <taxon>Pseudomonadota</taxon>
        <taxon>Alphaproteobacteria</taxon>
        <taxon>Rhodobacterales</taxon>
        <taxon>Paracoccaceae</taxon>
        <taxon>Pelagivirga</taxon>
    </lineage>
</organism>
<evidence type="ECO:0000313" key="9">
    <source>
        <dbReference type="EMBL" id="PVA11588.1"/>
    </source>
</evidence>